<dbReference type="Proteomes" id="UP000235220">
    <property type="component" value="Chromosome 5"/>
</dbReference>
<dbReference type="PANTHER" id="PTHR33223">
    <property type="entry name" value="CCHC-TYPE DOMAIN-CONTAINING PROTEIN"/>
    <property type="match status" value="1"/>
</dbReference>
<name>A0A6P9ETP6_JUGRE</name>
<evidence type="ECO:0000313" key="4">
    <source>
        <dbReference type="RefSeq" id="XP_035545937.1"/>
    </source>
</evidence>
<dbReference type="InParanoid" id="A0A6P9ETP6"/>
<feature type="compositionally biased region" description="Basic and acidic residues" evidence="1">
    <location>
        <begin position="237"/>
        <end position="262"/>
    </location>
</feature>
<keyword evidence="3" id="KW-1185">Reference proteome</keyword>
<proteinExistence type="predicted"/>
<accession>A0A6P9ETP6</accession>
<feature type="domain" description="Retrotransposon gag" evidence="2">
    <location>
        <begin position="106"/>
        <end position="195"/>
    </location>
</feature>
<gene>
    <name evidence="4" type="primary">LOC118348424</name>
</gene>
<dbReference type="GeneID" id="118348424"/>
<dbReference type="AlphaFoldDB" id="A0A6P9ETP6"/>
<feature type="region of interest" description="Disordered" evidence="1">
    <location>
        <begin position="234"/>
        <end position="262"/>
    </location>
</feature>
<sequence>MKANSVGKGYQENEEVKKLHHNVCSLIGKYEELAKKIGTSSSVDQLLFSTNLPFSAKIMTMPLTGKFKVPSMDLYDGSKDPVEHFETFKAHMTLHRFSEEIMCRAFLLTLKGSARGWFGALQPNFIESFEKLGLQFLTMLMASRKSRRPTAYLLTVKQREDESLKEYLTRFNKTKMTADDQYEKIMLAALLGGVWPRHPFMAELARKTPSILREFMDRTDDFVNAEDTLIALTTQQERSEWEHKGGQKKDRDGGPKAKKDQH</sequence>
<reference evidence="4" key="1">
    <citation type="submission" date="2025-08" db="UniProtKB">
        <authorList>
            <consortium name="RefSeq"/>
        </authorList>
    </citation>
    <scope>IDENTIFICATION</scope>
    <source>
        <tissue evidence="4">Leaves</tissue>
    </source>
</reference>
<dbReference type="KEGG" id="jre:118348424"/>
<dbReference type="RefSeq" id="XP_035545937.1">
    <property type="nucleotide sequence ID" value="XM_035690044.1"/>
</dbReference>
<dbReference type="PANTHER" id="PTHR33223:SF10">
    <property type="entry name" value="AMINOTRANSFERASE-LIKE PLANT MOBILE DOMAIN-CONTAINING PROTEIN"/>
    <property type="match status" value="1"/>
</dbReference>
<organism evidence="3 4">
    <name type="scientific">Juglans regia</name>
    <name type="common">English walnut</name>
    <dbReference type="NCBI Taxonomy" id="51240"/>
    <lineage>
        <taxon>Eukaryota</taxon>
        <taxon>Viridiplantae</taxon>
        <taxon>Streptophyta</taxon>
        <taxon>Embryophyta</taxon>
        <taxon>Tracheophyta</taxon>
        <taxon>Spermatophyta</taxon>
        <taxon>Magnoliopsida</taxon>
        <taxon>eudicotyledons</taxon>
        <taxon>Gunneridae</taxon>
        <taxon>Pentapetalae</taxon>
        <taxon>rosids</taxon>
        <taxon>fabids</taxon>
        <taxon>Fagales</taxon>
        <taxon>Juglandaceae</taxon>
        <taxon>Juglans</taxon>
    </lineage>
</organism>
<evidence type="ECO:0000259" key="2">
    <source>
        <dbReference type="Pfam" id="PF03732"/>
    </source>
</evidence>
<dbReference type="Pfam" id="PF03732">
    <property type="entry name" value="Retrotrans_gag"/>
    <property type="match status" value="1"/>
</dbReference>
<dbReference type="OrthoDB" id="1752047at2759"/>
<dbReference type="InterPro" id="IPR005162">
    <property type="entry name" value="Retrotrans_gag_dom"/>
</dbReference>
<evidence type="ECO:0000313" key="3">
    <source>
        <dbReference type="Proteomes" id="UP000235220"/>
    </source>
</evidence>
<protein>
    <submittedName>
        <fullName evidence="4">Uncharacterized protein LOC118348424</fullName>
    </submittedName>
</protein>
<evidence type="ECO:0000256" key="1">
    <source>
        <dbReference type="SAM" id="MobiDB-lite"/>
    </source>
</evidence>